<accession>A0A5C1A6D6</accession>
<gene>
    <name evidence="2" type="ORF">PX52LOC_01693</name>
</gene>
<dbReference type="Proteomes" id="UP000324974">
    <property type="component" value="Chromosome"/>
</dbReference>
<evidence type="ECO:0000256" key="1">
    <source>
        <dbReference type="SAM" id="Phobius"/>
    </source>
</evidence>
<dbReference type="EMBL" id="CP042425">
    <property type="protein sequence ID" value="QEL14799.1"/>
    <property type="molecule type" value="Genomic_DNA"/>
</dbReference>
<sequence length="105" mass="11772">MTEPNERITKLETNMDYVLTILGKREDYQNSVLVKLTTIELKQDQSLLYQKTCDTERSAHALRLSKVENDVGSSRTVWSVMFRLAGGVGGTAAFVVSVLGLLRHQ</sequence>
<name>A0A5C1A6D6_9BACT</name>
<dbReference type="RefSeq" id="WP_149109663.1">
    <property type="nucleotide sequence ID" value="NZ_CP042425.1"/>
</dbReference>
<keyword evidence="1" id="KW-1133">Transmembrane helix</keyword>
<evidence type="ECO:0000313" key="3">
    <source>
        <dbReference type="Proteomes" id="UP000324974"/>
    </source>
</evidence>
<evidence type="ECO:0000313" key="2">
    <source>
        <dbReference type="EMBL" id="QEL14799.1"/>
    </source>
</evidence>
<feature type="transmembrane region" description="Helical" evidence="1">
    <location>
        <begin position="80"/>
        <end position="102"/>
    </location>
</feature>
<keyword evidence="3" id="KW-1185">Reference proteome</keyword>
<keyword evidence="1" id="KW-0472">Membrane</keyword>
<keyword evidence="1" id="KW-0812">Transmembrane</keyword>
<proteinExistence type="predicted"/>
<protein>
    <submittedName>
        <fullName evidence="2">Uncharacterized protein</fullName>
    </submittedName>
</protein>
<dbReference type="KEGG" id="lrs:PX52LOC_01693"/>
<organism evidence="2 3">
    <name type="scientific">Limnoglobus roseus</name>
    <dbReference type="NCBI Taxonomy" id="2598579"/>
    <lineage>
        <taxon>Bacteria</taxon>
        <taxon>Pseudomonadati</taxon>
        <taxon>Planctomycetota</taxon>
        <taxon>Planctomycetia</taxon>
        <taxon>Gemmatales</taxon>
        <taxon>Gemmataceae</taxon>
        <taxon>Limnoglobus</taxon>
    </lineage>
</organism>
<reference evidence="3" key="1">
    <citation type="submission" date="2019-08" db="EMBL/GenBank/DDBJ databases">
        <title>Limnoglobus roseus gen. nov., sp. nov., a novel freshwater planctomycete with a giant genome from the family Gemmataceae.</title>
        <authorList>
            <person name="Kulichevskaya I.S."/>
            <person name="Naumoff D.G."/>
            <person name="Miroshnikov K."/>
            <person name="Ivanova A."/>
            <person name="Philippov D.A."/>
            <person name="Hakobyan A."/>
            <person name="Rijpstra I.C."/>
            <person name="Sinninghe Damste J.S."/>
            <person name="Liesack W."/>
            <person name="Dedysh S.N."/>
        </authorList>
    </citation>
    <scope>NUCLEOTIDE SEQUENCE [LARGE SCALE GENOMIC DNA]</scope>
    <source>
        <strain evidence="3">PX52</strain>
    </source>
</reference>
<dbReference type="AlphaFoldDB" id="A0A5C1A6D6"/>